<comment type="caution">
    <text evidence="7">The sequence shown here is derived from an EMBL/GenBank/DDBJ whole genome shotgun (WGS) entry which is preliminary data.</text>
</comment>
<reference evidence="7 8" key="1">
    <citation type="submission" date="2016-03" db="EMBL/GenBank/DDBJ databases">
        <title>Genome sequence of Nesiotobacter sp. nov., a moderately halophilic alphaproteobacterium isolated from the Yellow Sea, China.</title>
        <authorList>
            <person name="Zhang G."/>
            <person name="Zhang R."/>
        </authorList>
    </citation>
    <scope>NUCLEOTIDE SEQUENCE [LARGE SCALE GENOMIC DNA]</scope>
    <source>
        <strain evidence="7 8">WB1-6</strain>
    </source>
</reference>
<feature type="domain" description="Methyl-accepting transducer" evidence="5">
    <location>
        <begin position="156"/>
        <end position="395"/>
    </location>
</feature>
<dbReference type="PROSITE" id="PS50111">
    <property type="entry name" value="CHEMOTAXIS_TRANSDUC_2"/>
    <property type="match status" value="1"/>
</dbReference>
<keyword evidence="4" id="KW-1133">Transmembrane helix</keyword>
<dbReference type="GO" id="GO:0016020">
    <property type="term" value="C:membrane"/>
    <property type="evidence" value="ECO:0007669"/>
    <property type="project" value="InterPro"/>
</dbReference>
<evidence type="ECO:0000256" key="4">
    <source>
        <dbReference type="SAM" id="Phobius"/>
    </source>
</evidence>
<dbReference type="InterPro" id="IPR003660">
    <property type="entry name" value="HAMP_dom"/>
</dbReference>
<dbReference type="SUPFAM" id="SSF58104">
    <property type="entry name" value="Methyl-accepting chemotaxis protein (MCP) signaling domain"/>
    <property type="match status" value="1"/>
</dbReference>
<sequence length="426" mass="44897">MVGKFVVIVLLALSIMAGGTLFSFHNIYTALMSADFAGNASQRTSNLIIQQLVYIAAVCTPVGVAFLALAIWLGRGIMVSLSQLREDLDSLAHGELDTAISGTRRGDEIGDIARSVATFRVILQEKAEADAKGRMEQELRLAEEREQALQAVAVNFEETVGAVVTELMEISGTVERRSRELDESVHNAAEIMSSSRVAARTTQDSVSDIVEAATDISSSSQTIGTEMEQAAGFAREAVSHVEATDEIVRRLAESGKAIGEIVELIDQIASQTNLLALNATIEAARAGEAGRGFAVVASEVKTLAGQTSKATEDIAAQVQSVQSVTDQAVDAIGSIGETIKQISRISENINVSVSGQRQATTDISRNLGSAHETARRVATDMDGLDESYAGTKNASSDLHQVAGKLGSVSSQLGDAVASFLKTVKAA</sequence>
<keyword evidence="4" id="KW-0812">Transmembrane</keyword>
<dbReference type="PROSITE" id="PS50885">
    <property type="entry name" value="HAMP"/>
    <property type="match status" value="1"/>
</dbReference>
<keyword evidence="8" id="KW-1185">Reference proteome</keyword>
<keyword evidence="1 3" id="KW-0807">Transducer</keyword>
<gene>
    <name evidence="7" type="ORF">A3843_10505</name>
</gene>
<organism evidence="7 8">
    <name type="scientific">Pseudovibrio exalbescens</name>
    <dbReference type="NCBI Taxonomy" id="197461"/>
    <lineage>
        <taxon>Bacteria</taxon>
        <taxon>Pseudomonadati</taxon>
        <taxon>Pseudomonadota</taxon>
        <taxon>Alphaproteobacteria</taxon>
        <taxon>Hyphomicrobiales</taxon>
        <taxon>Stappiaceae</taxon>
        <taxon>Pseudovibrio</taxon>
    </lineage>
</organism>
<comment type="similarity">
    <text evidence="2">Belongs to the methyl-accepting chemotaxis (MCP) protein family.</text>
</comment>
<dbReference type="PANTHER" id="PTHR32089">
    <property type="entry name" value="METHYL-ACCEPTING CHEMOTAXIS PROTEIN MCPB"/>
    <property type="match status" value="1"/>
</dbReference>
<keyword evidence="4" id="KW-0472">Membrane</keyword>
<dbReference type="PANTHER" id="PTHR32089:SF112">
    <property type="entry name" value="LYSOZYME-LIKE PROTEIN-RELATED"/>
    <property type="match status" value="1"/>
</dbReference>
<dbReference type="SMART" id="SM00283">
    <property type="entry name" value="MA"/>
    <property type="match status" value="1"/>
</dbReference>
<feature type="transmembrane region" description="Helical" evidence="4">
    <location>
        <begin position="47"/>
        <end position="73"/>
    </location>
</feature>
<evidence type="ECO:0000256" key="1">
    <source>
        <dbReference type="ARBA" id="ARBA00023224"/>
    </source>
</evidence>
<dbReference type="Pfam" id="PF00015">
    <property type="entry name" value="MCPsignal"/>
    <property type="match status" value="1"/>
</dbReference>
<dbReference type="AlphaFoldDB" id="A0A1U7JHF6"/>
<dbReference type="Gene3D" id="6.10.340.10">
    <property type="match status" value="1"/>
</dbReference>
<evidence type="ECO:0000313" key="7">
    <source>
        <dbReference type="EMBL" id="OKL44135.1"/>
    </source>
</evidence>
<evidence type="ECO:0000313" key="8">
    <source>
        <dbReference type="Proteomes" id="UP000185783"/>
    </source>
</evidence>
<dbReference type="EMBL" id="LVVZ01000015">
    <property type="protein sequence ID" value="OKL44135.1"/>
    <property type="molecule type" value="Genomic_DNA"/>
</dbReference>
<protein>
    <submittedName>
        <fullName evidence="7">Chemotaxis protein</fullName>
    </submittedName>
</protein>
<dbReference type="Gene3D" id="1.10.287.950">
    <property type="entry name" value="Methyl-accepting chemotaxis protein"/>
    <property type="match status" value="1"/>
</dbReference>
<dbReference type="InterPro" id="IPR004089">
    <property type="entry name" value="MCPsignal_dom"/>
</dbReference>
<dbReference type="STRING" id="197461.A3843_10505"/>
<feature type="domain" description="HAMP" evidence="6">
    <location>
        <begin position="75"/>
        <end position="128"/>
    </location>
</feature>
<evidence type="ECO:0000259" key="6">
    <source>
        <dbReference type="PROSITE" id="PS50885"/>
    </source>
</evidence>
<evidence type="ECO:0000256" key="2">
    <source>
        <dbReference type="ARBA" id="ARBA00029447"/>
    </source>
</evidence>
<dbReference type="GO" id="GO:0007165">
    <property type="term" value="P:signal transduction"/>
    <property type="evidence" value="ECO:0007669"/>
    <property type="project" value="UniProtKB-KW"/>
</dbReference>
<accession>A0A1U7JHF6</accession>
<evidence type="ECO:0000256" key="3">
    <source>
        <dbReference type="PROSITE-ProRule" id="PRU00284"/>
    </source>
</evidence>
<dbReference type="SMART" id="SM00304">
    <property type="entry name" value="HAMP"/>
    <property type="match status" value="1"/>
</dbReference>
<evidence type="ECO:0000259" key="5">
    <source>
        <dbReference type="PROSITE" id="PS50111"/>
    </source>
</evidence>
<dbReference type="Proteomes" id="UP000185783">
    <property type="component" value="Unassembled WGS sequence"/>
</dbReference>
<name>A0A1U7JHF6_9HYPH</name>
<proteinExistence type="inferred from homology"/>